<dbReference type="Pfam" id="PF09297">
    <property type="entry name" value="Zn_ribbon_NUD"/>
    <property type="match status" value="1"/>
</dbReference>
<comment type="cofactor">
    <cofactor evidence="1">
        <name>Mg(2+)</name>
        <dbReference type="ChEBI" id="CHEBI:18420"/>
    </cofactor>
</comment>
<reference evidence="11" key="1">
    <citation type="submission" date="2020-10" db="EMBL/GenBank/DDBJ databases">
        <authorList>
            <person name="Gilroy R."/>
        </authorList>
    </citation>
    <scope>NUCLEOTIDE SEQUENCE</scope>
    <source>
        <strain evidence="11">CHK180-2868</strain>
    </source>
</reference>
<keyword evidence="6 11" id="KW-0378">Hydrolase</keyword>
<reference evidence="11" key="2">
    <citation type="journal article" date="2021" name="PeerJ">
        <title>Extensive microbial diversity within the chicken gut microbiome revealed by metagenomics and culture.</title>
        <authorList>
            <person name="Gilroy R."/>
            <person name="Ravi A."/>
            <person name="Getino M."/>
            <person name="Pursley I."/>
            <person name="Horton D.L."/>
            <person name="Alikhan N.F."/>
            <person name="Baker D."/>
            <person name="Gharbi K."/>
            <person name="Hall N."/>
            <person name="Watson M."/>
            <person name="Adriaenssens E.M."/>
            <person name="Foster-Nyarko E."/>
            <person name="Jarju S."/>
            <person name="Secka A."/>
            <person name="Antonio M."/>
            <person name="Oren A."/>
            <person name="Chaudhuri R.R."/>
            <person name="La Ragione R."/>
            <person name="Hildebrand F."/>
            <person name="Pallen M.J."/>
        </authorList>
    </citation>
    <scope>NUCLEOTIDE SEQUENCE</scope>
    <source>
        <strain evidence="11">CHK180-2868</strain>
    </source>
</reference>
<dbReference type="InterPro" id="IPR049734">
    <property type="entry name" value="NudC-like_C"/>
</dbReference>
<dbReference type="CDD" id="cd03429">
    <property type="entry name" value="NUDIX_NADH_pyrophosphatase_Nudt13"/>
    <property type="match status" value="1"/>
</dbReference>
<evidence type="ECO:0000256" key="8">
    <source>
        <dbReference type="ARBA" id="ARBA00023027"/>
    </source>
</evidence>
<dbReference type="Gene3D" id="3.90.79.20">
    <property type="match status" value="1"/>
</dbReference>
<dbReference type="GO" id="GO:0019677">
    <property type="term" value="P:NAD+ catabolic process"/>
    <property type="evidence" value="ECO:0007669"/>
    <property type="project" value="TreeGrafter"/>
</dbReference>
<dbReference type="GO" id="GO:0006742">
    <property type="term" value="P:NADP+ catabolic process"/>
    <property type="evidence" value="ECO:0007669"/>
    <property type="project" value="TreeGrafter"/>
</dbReference>
<evidence type="ECO:0000313" key="11">
    <source>
        <dbReference type="EMBL" id="HIR05972.1"/>
    </source>
</evidence>
<dbReference type="GO" id="GO:0035529">
    <property type="term" value="F:NADH pyrophosphatase activity"/>
    <property type="evidence" value="ECO:0007669"/>
    <property type="project" value="TreeGrafter"/>
</dbReference>
<keyword evidence="5" id="KW-0479">Metal-binding</keyword>
<evidence type="ECO:0000256" key="1">
    <source>
        <dbReference type="ARBA" id="ARBA00001946"/>
    </source>
</evidence>
<dbReference type="Proteomes" id="UP000824250">
    <property type="component" value="Unassembled WGS sequence"/>
</dbReference>
<comment type="cofactor">
    <cofactor evidence="2">
        <name>Zn(2+)</name>
        <dbReference type="ChEBI" id="CHEBI:29105"/>
    </cofactor>
</comment>
<comment type="similarity">
    <text evidence="3">Belongs to the Nudix hydrolase family. NudC subfamily.</text>
</comment>
<dbReference type="InterPro" id="IPR050241">
    <property type="entry name" value="NAD-cap_RNA_hydrolase_NudC"/>
</dbReference>
<name>A0A9D1D5P9_9FIRM</name>
<dbReference type="GO" id="GO:0046872">
    <property type="term" value="F:metal ion binding"/>
    <property type="evidence" value="ECO:0007669"/>
    <property type="project" value="UniProtKB-KW"/>
</dbReference>
<dbReference type="PANTHER" id="PTHR42904:SF6">
    <property type="entry name" value="NAD-CAPPED RNA HYDROLASE NUDT12"/>
    <property type="match status" value="1"/>
</dbReference>
<comment type="caution">
    <text evidence="11">The sequence shown here is derived from an EMBL/GenBank/DDBJ whole genome shotgun (WGS) entry which is preliminary data.</text>
</comment>
<evidence type="ECO:0000256" key="3">
    <source>
        <dbReference type="ARBA" id="ARBA00009595"/>
    </source>
</evidence>
<evidence type="ECO:0000313" key="12">
    <source>
        <dbReference type="Proteomes" id="UP000824250"/>
    </source>
</evidence>
<dbReference type="NCBIfam" id="NF001299">
    <property type="entry name" value="PRK00241.1"/>
    <property type="match status" value="1"/>
</dbReference>
<dbReference type="PANTHER" id="PTHR42904">
    <property type="entry name" value="NUDIX HYDROLASE, NUDC SUBFAMILY"/>
    <property type="match status" value="1"/>
</dbReference>
<dbReference type="Pfam" id="PF00293">
    <property type="entry name" value="NUDIX"/>
    <property type="match status" value="1"/>
</dbReference>
<evidence type="ECO:0000256" key="7">
    <source>
        <dbReference type="ARBA" id="ARBA00022842"/>
    </source>
</evidence>
<accession>A0A9D1D5P9</accession>
<sequence>MIQDIAPHRYDLTYKQPEARDEDYVLYIKSNKTLLRKGKDGNYDIPCFSDFPMEKPRLKMKAYYLFSIDDRGYYYVTEMVQGEENGYEFCPTSVFRNLKPMYQAFAGITATQIHRFKESRKFCGRCGHVMEDSKTERALVCPFCGQVEYPKISPAVIVAVTDGDRLLMSRYRVSHNPYRSYALIAGFVEIGETFEETVRREVMEEVGLRVKNIRYYKSQPWAFSDTEMIGFFAELDGDDTITLQEDELSEAGWFHRSEIPDETSMNSIGSELKMVFKYGSMEAFLAQTSSQKD</sequence>
<evidence type="ECO:0000256" key="9">
    <source>
        <dbReference type="ARBA" id="ARBA00023679"/>
    </source>
</evidence>
<evidence type="ECO:0000256" key="5">
    <source>
        <dbReference type="ARBA" id="ARBA00022723"/>
    </source>
</evidence>
<dbReference type="EMBL" id="DVGC01000047">
    <property type="protein sequence ID" value="HIR05972.1"/>
    <property type="molecule type" value="Genomic_DNA"/>
</dbReference>
<organism evidence="11 12">
    <name type="scientific">Candidatus Copromonas faecavium</name>
    <name type="common">nom. illeg.</name>
    <dbReference type="NCBI Taxonomy" id="2840740"/>
    <lineage>
        <taxon>Bacteria</taxon>
        <taxon>Bacillati</taxon>
        <taxon>Bacillota</taxon>
        <taxon>Clostridia</taxon>
        <taxon>Lachnospirales</taxon>
        <taxon>Lachnospiraceae</taxon>
        <taxon>Candidatus Copromonas (nom. illeg.)</taxon>
    </lineage>
</organism>
<dbReference type="EC" id="3.6.1.22" evidence="4"/>
<protein>
    <recommendedName>
        <fullName evidence="4">NAD(+) diphosphatase</fullName>
        <ecNumber evidence="4">3.6.1.22</ecNumber>
    </recommendedName>
</protein>
<proteinExistence type="inferred from homology"/>
<evidence type="ECO:0000256" key="4">
    <source>
        <dbReference type="ARBA" id="ARBA00012381"/>
    </source>
</evidence>
<comment type="catalytic activity">
    <reaction evidence="9">
        <text>a 5'-end NAD(+)-phospho-ribonucleoside in mRNA + H2O = a 5'-end phospho-adenosine-phospho-ribonucleoside in mRNA + beta-nicotinamide D-ribonucleotide + 2 H(+)</text>
        <dbReference type="Rhea" id="RHEA:60876"/>
        <dbReference type="Rhea" id="RHEA-COMP:15698"/>
        <dbReference type="Rhea" id="RHEA-COMP:15719"/>
        <dbReference type="ChEBI" id="CHEBI:14649"/>
        <dbReference type="ChEBI" id="CHEBI:15377"/>
        <dbReference type="ChEBI" id="CHEBI:15378"/>
        <dbReference type="ChEBI" id="CHEBI:144029"/>
        <dbReference type="ChEBI" id="CHEBI:144051"/>
    </reaction>
    <physiologicalReaction direction="left-to-right" evidence="9">
        <dbReference type="Rhea" id="RHEA:60877"/>
    </physiologicalReaction>
</comment>
<dbReference type="InterPro" id="IPR020084">
    <property type="entry name" value="NUDIX_hydrolase_CS"/>
</dbReference>
<dbReference type="InterPro" id="IPR000086">
    <property type="entry name" value="NUDIX_hydrolase_dom"/>
</dbReference>
<feature type="domain" description="Nudix hydrolase" evidence="10">
    <location>
        <begin position="150"/>
        <end position="276"/>
    </location>
</feature>
<dbReference type="InterPro" id="IPR015376">
    <property type="entry name" value="Znr_NADH_PPase"/>
</dbReference>
<dbReference type="PROSITE" id="PS00893">
    <property type="entry name" value="NUDIX_BOX"/>
    <property type="match status" value="1"/>
</dbReference>
<keyword evidence="7" id="KW-0460">Magnesium</keyword>
<keyword evidence="8" id="KW-0520">NAD</keyword>
<evidence type="ECO:0000256" key="6">
    <source>
        <dbReference type="ARBA" id="ARBA00022801"/>
    </source>
</evidence>
<dbReference type="SUPFAM" id="SSF55811">
    <property type="entry name" value="Nudix"/>
    <property type="match status" value="1"/>
</dbReference>
<evidence type="ECO:0000256" key="2">
    <source>
        <dbReference type="ARBA" id="ARBA00001947"/>
    </source>
</evidence>
<dbReference type="AlphaFoldDB" id="A0A9D1D5P9"/>
<dbReference type="InterPro" id="IPR015797">
    <property type="entry name" value="NUDIX_hydrolase-like_dom_sf"/>
</dbReference>
<evidence type="ECO:0000259" key="10">
    <source>
        <dbReference type="PROSITE" id="PS51462"/>
    </source>
</evidence>
<dbReference type="Gene3D" id="3.90.79.10">
    <property type="entry name" value="Nucleoside Triphosphate Pyrophosphohydrolase"/>
    <property type="match status" value="1"/>
</dbReference>
<dbReference type="GO" id="GO:0005829">
    <property type="term" value="C:cytosol"/>
    <property type="evidence" value="ECO:0007669"/>
    <property type="project" value="TreeGrafter"/>
</dbReference>
<dbReference type="PROSITE" id="PS51462">
    <property type="entry name" value="NUDIX"/>
    <property type="match status" value="1"/>
</dbReference>
<gene>
    <name evidence="11" type="primary">nudC</name>
    <name evidence="11" type="ORF">IAB28_08425</name>
</gene>